<dbReference type="Pfam" id="PF12833">
    <property type="entry name" value="HTH_18"/>
    <property type="match status" value="1"/>
</dbReference>
<comment type="caution">
    <text evidence="2">The sequence shown here is derived from an EMBL/GenBank/DDBJ whole genome shotgun (WGS) entry which is preliminary data.</text>
</comment>
<dbReference type="SMART" id="SM00342">
    <property type="entry name" value="HTH_ARAC"/>
    <property type="match status" value="1"/>
</dbReference>
<dbReference type="PANTHER" id="PTHR47893:SF1">
    <property type="entry name" value="REGULATORY PROTEIN PCHR"/>
    <property type="match status" value="1"/>
</dbReference>
<dbReference type="RefSeq" id="WP_126541505.1">
    <property type="nucleotide sequence ID" value="NZ_BSPM01000008.1"/>
</dbReference>
<organism evidence="2 3">
    <name type="scientific">Oharaeibacter diazotrophicus</name>
    <dbReference type="NCBI Taxonomy" id="1920512"/>
    <lineage>
        <taxon>Bacteria</taxon>
        <taxon>Pseudomonadati</taxon>
        <taxon>Pseudomonadota</taxon>
        <taxon>Alphaproteobacteria</taxon>
        <taxon>Hyphomicrobiales</taxon>
        <taxon>Pleomorphomonadaceae</taxon>
        <taxon>Oharaeibacter</taxon>
    </lineage>
</organism>
<dbReference type="Gene3D" id="1.10.10.60">
    <property type="entry name" value="Homeodomain-like"/>
    <property type="match status" value="1"/>
</dbReference>
<dbReference type="Proteomes" id="UP000294547">
    <property type="component" value="Unassembled WGS sequence"/>
</dbReference>
<dbReference type="OrthoDB" id="7285481at2"/>
<dbReference type="AlphaFoldDB" id="A0A4R6RM92"/>
<dbReference type="EMBL" id="SNXY01000006">
    <property type="protein sequence ID" value="TDP87779.1"/>
    <property type="molecule type" value="Genomic_DNA"/>
</dbReference>
<keyword evidence="3" id="KW-1185">Reference proteome</keyword>
<accession>A0A4R6RM92</accession>
<dbReference type="GO" id="GO:0043565">
    <property type="term" value="F:sequence-specific DNA binding"/>
    <property type="evidence" value="ECO:0007669"/>
    <property type="project" value="InterPro"/>
</dbReference>
<dbReference type="GO" id="GO:0003700">
    <property type="term" value="F:DNA-binding transcription factor activity"/>
    <property type="evidence" value="ECO:0007669"/>
    <property type="project" value="InterPro"/>
</dbReference>
<dbReference type="InterPro" id="IPR035418">
    <property type="entry name" value="AraC-bd_2"/>
</dbReference>
<protein>
    <submittedName>
        <fullName evidence="2">AraC-like DNA-binding protein</fullName>
    </submittedName>
</protein>
<proteinExistence type="predicted"/>
<dbReference type="InterPro" id="IPR053142">
    <property type="entry name" value="PchR_regulatory_protein"/>
</dbReference>
<evidence type="ECO:0000313" key="2">
    <source>
        <dbReference type="EMBL" id="TDP87779.1"/>
    </source>
</evidence>
<dbReference type="Pfam" id="PF14525">
    <property type="entry name" value="AraC_binding_2"/>
    <property type="match status" value="1"/>
</dbReference>
<gene>
    <name evidence="2" type="ORF">EDD54_1678</name>
</gene>
<sequence>MTPTPDLPLARNAVVDTRRPDEAREAIGRIFCPHFLSPLERRAEGFHARHHAATFGDFSVNYVAYGATVEIDPGELARFYLLQIPLKGRARVRCGTRVAEAEAGRTASVLSPMLATRMTWQAGCEKLIVLVEREAMAARYGALADRPAAAPAFDTAVDLDGPVGMALQRQAAALLAAADAGARLPAAYLATLRDGVTTLMLAGLRHDRTDVLARPTAAPAPAAVRRAEAFIAENAGRAISTADVAAAAGVCLRSLQDAFRRARGHTITEALQAARLERLRAGLLDPDGPALVADIAFAAGFGHLGRAAAAYRERFGESPSETLRRRR</sequence>
<reference evidence="2 3" key="1">
    <citation type="submission" date="2019-03" db="EMBL/GenBank/DDBJ databases">
        <title>Genomic Encyclopedia of Type Strains, Phase IV (KMG-IV): sequencing the most valuable type-strain genomes for metagenomic binning, comparative biology and taxonomic classification.</title>
        <authorList>
            <person name="Goeker M."/>
        </authorList>
    </citation>
    <scope>NUCLEOTIDE SEQUENCE [LARGE SCALE GENOMIC DNA]</scope>
    <source>
        <strain evidence="2 3">DSM 102969</strain>
    </source>
</reference>
<dbReference type="PROSITE" id="PS01124">
    <property type="entry name" value="HTH_ARAC_FAMILY_2"/>
    <property type="match status" value="1"/>
</dbReference>
<dbReference type="InterPro" id="IPR018060">
    <property type="entry name" value="HTH_AraC"/>
</dbReference>
<dbReference type="PANTHER" id="PTHR47893">
    <property type="entry name" value="REGULATORY PROTEIN PCHR"/>
    <property type="match status" value="1"/>
</dbReference>
<evidence type="ECO:0000313" key="3">
    <source>
        <dbReference type="Proteomes" id="UP000294547"/>
    </source>
</evidence>
<name>A0A4R6RM92_9HYPH</name>
<feature type="domain" description="HTH araC/xylS-type" evidence="1">
    <location>
        <begin position="225"/>
        <end position="325"/>
    </location>
</feature>
<keyword evidence="2" id="KW-0238">DNA-binding</keyword>
<evidence type="ECO:0000259" key="1">
    <source>
        <dbReference type="PROSITE" id="PS01124"/>
    </source>
</evidence>